<dbReference type="EMBL" id="LIST01000001">
    <property type="protein sequence ID" value="KOX98181.1"/>
    <property type="molecule type" value="Genomic_DNA"/>
</dbReference>
<dbReference type="PATRIC" id="fig|1705389.3.peg.1242"/>
<evidence type="ECO:0000313" key="4">
    <source>
        <dbReference type="EMBL" id="KOX98181.1"/>
    </source>
</evidence>
<accession>A0A0M9AV74</accession>
<dbReference type="PROSITE" id="PS51371">
    <property type="entry name" value="CBS"/>
    <property type="match status" value="2"/>
</dbReference>
<dbReference type="InterPro" id="IPR051257">
    <property type="entry name" value="Diverse_CBS-Domain"/>
</dbReference>
<evidence type="ECO:0000256" key="1">
    <source>
        <dbReference type="ARBA" id="ARBA00023122"/>
    </source>
</evidence>
<dbReference type="InterPro" id="IPR046342">
    <property type="entry name" value="CBS_dom_sf"/>
</dbReference>
<feature type="domain" description="CBS" evidence="3">
    <location>
        <begin position="7"/>
        <end position="65"/>
    </location>
</feature>
<dbReference type="OrthoDB" id="43333at2157"/>
<dbReference type="Gene3D" id="3.10.580.10">
    <property type="entry name" value="CBS-domain"/>
    <property type="match status" value="1"/>
</dbReference>
<keyword evidence="4" id="KW-0808">Transferase</keyword>
<dbReference type="GO" id="GO:0016301">
    <property type="term" value="F:kinase activity"/>
    <property type="evidence" value="ECO:0007669"/>
    <property type="project" value="UniProtKB-KW"/>
</dbReference>
<dbReference type="RefSeq" id="WP_053770866.1">
    <property type="nucleotide sequence ID" value="NZ_LIST01000001.1"/>
</dbReference>
<dbReference type="Pfam" id="PF00571">
    <property type="entry name" value="CBS"/>
    <property type="match status" value="2"/>
</dbReference>
<dbReference type="SMART" id="SM00116">
    <property type="entry name" value="CBS"/>
    <property type="match status" value="2"/>
</dbReference>
<dbReference type="InterPro" id="IPR000644">
    <property type="entry name" value="CBS_dom"/>
</dbReference>
<keyword evidence="5" id="KW-1185">Reference proteome</keyword>
<sequence length="147" mass="15743">MLVEEVMTTDLVTCDVGATVRDATESMLRNRIGSVVVTDGGTPAGILTESDVLHAGYVTDDPLSSIPVREAASAPLVTVRPSATLRSATERMRSEGVKKLVVVDGVTPEGIVTTQDIVDNYAGIRREVRDLATDATGWSERSDRLRD</sequence>
<dbReference type="SUPFAM" id="SSF54631">
    <property type="entry name" value="CBS-domain pair"/>
    <property type="match status" value="1"/>
</dbReference>
<dbReference type="STRING" id="1765655.AMR74_04620"/>
<comment type="caution">
    <text evidence="4">The sequence shown here is derived from an EMBL/GenBank/DDBJ whole genome shotgun (WGS) entry which is preliminary data.</text>
</comment>
<proteinExistence type="predicted"/>
<dbReference type="CDD" id="cd17776">
    <property type="entry name" value="CBS_pair_arch"/>
    <property type="match status" value="1"/>
</dbReference>
<dbReference type="Proteomes" id="UP000037747">
    <property type="component" value="Unassembled WGS sequence"/>
</dbReference>
<evidence type="ECO:0000259" key="3">
    <source>
        <dbReference type="PROSITE" id="PS51371"/>
    </source>
</evidence>
<keyword evidence="4" id="KW-0418">Kinase</keyword>
<reference evidence="4 5" key="1">
    <citation type="submission" date="2015-08" db="EMBL/GenBank/DDBJ databases">
        <title>Genomes of Isolates from Cabo Rojo, PR.</title>
        <authorList>
            <person name="Sanchez-Nieves R.L."/>
            <person name="Montalvo-Rodriguez R."/>
        </authorList>
    </citation>
    <scope>NUCLEOTIDE SEQUENCE [LARGE SCALE GENOMIC DNA]</scope>
    <source>
        <strain evidence="4 5">5</strain>
    </source>
</reference>
<dbReference type="PANTHER" id="PTHR43080">
    <property type="entry name" value="CBS DOMAIN-CONTAINING PROTEIN CBSX3, MITOCHONDRIAL"/>
    <property type="match status" value="1"/>
</dbReference>
<protein>
    <submittedName>
        <fullName evidence="4">Histidine kinase</fullName>
    </submittedName>
</protein>
<gene>
    <name evidence="4" type="ORF">AMR74_04620</name>
</gene>
<keyword evidence="1 2" id="KW-0129">CBS domain</keyword>
<feature type="domain" description="CBS" evidence="3">
    <location>
        <begin position="72"/>
        <end position="131"/>
    </location>
</feature>
<evidence type="ECO:0000256" key="2">
    <source>
        <dbReference type="PROSITE-ProRule" id="PRU00703"/>
    </source>
</evidence>
<name>A0A0M9AV74_9EURY</name>
<evidence type="ECO:0000313" key="5">
    <source>
        <dbReference type="Proteomes" id="UP000037747"/>
    </source>
</evidence>
<dbReference type="PANTHER" id="PTHR43080:SF2">
    <property type="entry name" value="CBS DOMAIN-CONTAINING PROTEIN"/>
    <property type="match status" value="1"/>
</dbReference>
<dbReference type="AlphaFoldDB" id="A0A0M9AV74"/>
<organism evidence="4 5">
    <name type="scientific">Halorubrum tropicale</name>
    <dbReference type="NCBI Taxonomy" id="1765655"/>
    <lineage>
        <taxon>Archaea</taxon>
        <taxon>Methanobacteriati</taxon>
        <taxon>Methanobacteriota</taxon>
        <taxon>Stenosarchaea group</taxon>
        <taxon>Halobacteria</taxon>
        <taxon>Halobacteriales</taxon>
        <taxon>Haloferacaceae</taxon>
        <taxon>Halorubrum</taxon>
    </lineage>
</organism>